<reference evidence="1 2" key="1">
    <citation type="journal article" date="2024" name="BMC Genomics">
        <title>De novo assembly and annotation of Popillia japonica's genome with initial clues to its potential as an invasive pest.</title>
        <authorList>
            <person name="Cucini C."/>
            <person name="Boschi S."/>
            <person name="Funari R."/>
            <person name="Cardaioli E."/>
            <person name="Iannotti N."/>
            <person name="Marturano G."/>
            <person name="Paoli F."/>
            <person name="Bruttini M."/>
            <person name="Carapelli A."/>
            <person name="Frati F."/>
            <person name="Nardi F."/>
        </authorList>
    </citation>
    <scope>NUCLEOTIDE SEQUENCE [LARGE SCALE GENOMIC DNA]</scope>
    <source>
        <strain evidence="1">DMR45628</strain>
    </source>
</reference>
<evidence type="ECO:0000313" key="2">
    <source>
        <dbReference type="Proteomes" id="UP001458880"/>
    </source>
</evidence>
<dbReference type="InterPro" id="IPR006616">
    <property type="entry name" value="DM9_repeat"/>
</dbReference>
<dbReference type="AlphaFoldDB" id="A0AAW1N4J2"/>
<comment type="caution">
    <text evidence="1">The sequence shown here is derived from an EMBL/GenBank/DDBJ whole genome shotgun (WGS) entry which is preliminary data.</text>
</comment>
<name>A0AAW1N4J2_POPJA</name>
<dbReference type="EMBL" id="JASPKY010000014">
    <property type="protein sequence ID" value="KAK9753383.1"/>
    <property type="molecule type" value="Genomic_DNA"/>
</dbReference>
<proteinExistence type="predicted"/>
<dbReference type="PANTHER" id="PTHR31649">
    <property type="entry name" value="AGAP009604-PA"/>
    <property type="match status" value="1"/>
</dbReference>
<accession>A0AAW1N4J2</accession>
<gene>
    <name evidence="1" type="ORF">QE152_g3546</name>
</gene>
<dbReference type="Pfam" id="PF11901">
    <property type="entry name" value="DM9"/>
    <property type="match status" value="1"/>
</dbReference>
<evidence type="ECO:0000313" key="1">
    <source>
        <dbReference type="EMBL" id="KAK9753383.1"/>
    </source>
</evidence>
<protein>
    <submittedName>
        <fullName evidence="1">Uncharacterized protein</fullName>
    </submittedName>
</protein>
<dbReference type="Proteomes" id="UP001458880">
    <property type="component" value="Unassembled WGS sequence"/>
</dbReference>
<dbReference type="PANTHER" id="PTHR31649:SF1">
    <property type="entry name" value="FARNESOIC ACID O-METHYL TRANSFERASE DOMAIN-CONTAINING PROTEIN"/>
    <property type="match status" value="1"/>
</dbReference>
<sequence length="143" mass="15342">MASGCWVPAASGDIPQNAFVGGEDNGETLFVARGSFGDSQVPGKLLASHGCCYVPWGGKENPLTEYEVLCDFNGDWIECSGASIPQNAFPAGESEDGEPLYIGRVFIDGTLTIGKVQESHGVCYVPYDGKEESFQDYQILVTY</sequence>
<organism evidence="1 2">
    <name type="scientific">Popillia japonica</name>
    <name type="common">Japanese beetle</name>
    <dbReference type="NCBI Taxonomy" id="7064"/>
    <lineage>
        <taxon>Eukaryota</taxon>
        <taxon>Metazoa</taxon>
        <taxon>Ecdysozoa</taxon>
        <taxon>Arthropoda</taxon>
        <taxon>Hexapoda</taxon>
        <taxon>Insecta</taxon>
        <taxon>Pterygota</taxon>
        <taxon>Neoptera</taxon>
        <taxon>Endopterygota</taxon>
        <taxon>Coleoptera</taxon>
        <taxon>Polyphaga</taxon>
        <taxon>Scarabaeiformia</taxon>
        <taxon>Scarabaeidae</taxon>
        <taxon>Rutelinae</taxon>
        <taxon>Popillia</taxon>
    </lineage>
</organism>
<keyword evidence="2" id="KW-1185">Reference proteome</keyword>
<dbReference type="SMART" id="SM00696">
    <property type="entry name" value="DM9"/>
    <property type="match status" value="2"/>
</dbReference>